<organism evidence="1 2">
    <name type="scientific">Catonella massiliensis</name>
    <dbReference type="NCBI Taxonomy" id="2799636"/>
    <lineage>
        <taxon>Bacteria</taxon>
        <taxon>Bacillati</taxon>
        <taxon>Bacillota</taxon>
        <taxon>Clostridia</taxon>
        <taxon>Lachnospirales</taxon>
        <taxon>Lachnospiraceae</taxon>
        <taxon>Catonella</taxon>
    </lineage>
</organism>
<dbReference type="RefSeq" id="WP_208428633.1">
    <property type="nucleotide sequence ID" value="NZ_JAEPRJ010000001.1"/>
</dbReference>
<reference evidence="1 2" key="1">
    <citation type="submission" date="2021-01" db="EMBL/GenBank/DDBJ databases">
        <title>Isolation and description of Catonella massiliensis sp. nov., a novel Catonella species, isolated from a stable periodontitis subject.</title>
        <authorList>
            <person name="Antezack A."/>
            <person name="Boxberger M."/>
            <person name="La Scola B."/>
            <person name="Monnet-Corti V."/>
        </authorList>
    </citation>
    <scope>NUCLEOTIDE SEQUENCE [LARGE SCALE GENOMIC DNA]</scope>
    <source>
        <strain evidence="1 2">Marseille-Q4567</strain>
    </source>
</reference>
<evidence type="ECO:0000313" key="2">
    <source>
        <dbReference type="Proteomes" id="UP000604730"/>
    </source>
</evidence>
<evidence type="ECO:0008006" key="3">
    <source>
        <dbReference type="Google" id="ProtNLM"/>
    </source>
</evidence>
<protein>
    <recommendedName>
        <fullName evidence="3">DUF5050 domain-containing protein</fullName>
    </recommendedName>
</protein>
<name>A0ABS1IZ15_9FIRM</name>
<keyword evidence="2" id="KW-1185">Reference proteome</keyword>
<gene>
    <name evidence="1" type="ORF">JJN12_04905</name>
</gene>
<dbReference type="SUPFAM" id="SSF63825">
    <property type="entry name" value="YWTD domain"/>
    <property type="match status" value="1"/>
</dbReference>
<dbReference type="EMBL" id="JAEPRJ010000001">
    <property type="protein sequence ID" value="MBK5897126.1"/>
    <property type="molecule type" value="Genomic_DNA"/>
</dbReference>
<accession>A0ABS1IZ15</accession>
<sequence length="332" mass="37517">MKAKGITVLFSIVLIFNLFFSVFSTVPVLAKDKAPVISVDGRIAIENPGSVVSDGKYIYYAYQGDGKRMDIIKLNPKTLKSKSIAKKTGNGYTNLSIKGNYIYAVLDKVFGYGTGYEEPYIYRISKDGKTKTKLAVGKEPVIIGDKIYYFSGKIYTVNEGNLKFKDFKSDGYISSMDLNGKNKKKVFGVSVEYNGLLKLFKSGERFYYTTDNKTVYDMRGNVVKSRKFINAGEIRLDTFSLDSSYNVKTKLLYRKAGKYGEGEIQVGTYKNKKWKYKKILTNSVTINFSVQGDYMMVKEIVNVTSEKSLIKVYLLDKSGKILKELHSWTPAE</sequence>
<proteinExistence type="predicted"/>
<evidence type="ECO:0000313" key="1">
    <source>
        <dbReference type="EMBL" id="MBK5897126.1"/>
    </source>
</evidence>
<dbReference type="Proteomes" id="UP000604730">
    <property type="component" value="Unassembled WGS sequence"/>
</dbReference>
<comment type="caution">
    <text evidence="1">The sequence shown here is derived from an EMBL/GenBank/DDBJ whole genome shotgun (WGS) entry which is preliminary data.</text>
</comment>